<dbReference type="AlphaFoldDB" id="A0A4U5PBE7"/>
<sequence length="577" mass="63859">MKRNFVTLHDDSLKQRDPRDLATKCFDPCSSCQKLLDSFLGFFPFVKWLPSYRFKEYIVYDLISGITIGILLIPLGIAFAALADLHPIYGLYASFFPIAAYLFVGSSPFLSVGPSSLLALMVGVSKNRILADPSYAKFTTPQVVSTVTFTSSVIMIITGVLRVDFLISFVSDELVDGYVFGASTHILVSQFKDILGYKTASVEGFGSVFVRIWSILSRIAQTNLVTLGIFVFSTVFLFVGKKFCTPKGVPVPYEVIIMIAMTACSAFFGANSNYGVAIIGDVPSGFPLPILPSFSLIGDCLQDALGIAIVGISFQLSMARVAQNRVKAIKPDYSQEVYAIGICNLVGSFFSTFPTAAGLGRTAILISSGAKTPFCSFFVALLILCIILWLGPLFEQLPMSIWVLSCIVTILTDTITGFGVSFAYAIFTIVLRNQWPSWTAKTFKDNHICVYSFQSAVLFSNCGKFKKNFSKTFDLWEINSLSQDYHFVFDFSAVSAIDTMGIETLKEIVSEIRERRNVDVYFLEANETVSNALYRAQFFRVVSKAFFVDDLDQLEVAIGRWLQIAEKKEDPLTVSVY</sequence>
<dbReference type="InterPro" id="IPR002645">
    <property type="entry name" value="STAS_dom"/>
</dbReference>
<dbReference type="Pfam" id="PF01740">
    <property type="entry name" value="STAS"/>
    <property type="match status" value="1"/>
</dbReference>
<dbReference type="Pfam" id="PF00916">
    <property type="entry name" value="Sulfate_transp"/>
    <property type="match status" value="1"/>
</dbReference>
<keyword evidence="8" id="KW-1185">Reference proteome</keyword>
<feature type="transmembrane region" description="Helical" evidence="5">
    <location>
        <begin position="401"/>
        <end position="427"/>
    </location>
</feature>
<dbReference type="InterPro" id="IPR036513">
    <property type="entry name" value="STAS_dom_sf"/>
</dbReference>
<dbReference type="SUPFAM" id="SSF52091">
    <property type="entry name" value="SpoIIaa-like"/>
    <property type="match status" value="1"/>
</dbReference>
<proteinExistence type="predicted"/>
<protein>
    <recommendedName>
        <fullName evidence="6">STAS domain-containing protein</fullName>
    </recommendedName>
</protein>
<feature type="transmembrane region" description="Helical" evidence="5">
    <location>
        <begin position="57"/>
        <end position="83"/>
    </location>
</feature>
<dbReference type="Gene3D" id="3.30.750.24">
    <property type="entry name" value="STAS domain"/>
    <property type="match status" value="1"/>
</dbReference>
<comment type="caution">
    <text evidence="7">The sequence shown here is derived from an EMBL/GenBank/DDBJ whole genome shotgun (WGS) entry which is preliminary data.</text>
</comment>
<name>A0A4U5PBE7_STECR</name>
<evidence type="ECO:0000256" key="1">
    <source>
        <dbReference type="ARBA" id="ARBA00004141"/>
    </source>
</evidence>
<gene>
    <name evidence="7" type="ORF">L596_008099</name>
</gene>
<dbReference type="STRING" id="34508.A0A4U5PBE7"/>
<reference evidence="7 8" key="1">
    <citation type="journal article" date="2015" name="Genome Biol.">
        <title>Comparative genomics of Steinernema reveals deeply conserved gene regulatory networks.</title>
        <authorList>
            <person name="Dillman A.R."/>
            <person name="Macchietto M."/>
            <person name="Porter C.F."/>
            <person name="Rogers A."/>
            <person name="Williams B."/>
            <person name="Antoshechkin I."/>
            <person name="Lee M.M."/>
            <person name="Goodwin Z."/>
            <person name="Lu X."/>
            <person name="Lewis E.E."/>
            <person name="Goodrich-Blair H."/>
            <person name="Stock S.P."/>
            <person name="Adams B.J."/>
            <person name="Sternberg P.W."/>
            <person name="Mortazavi A."/>
        </authorList>
    </citation>
    <scope>NUCLEOTIDE SEQUENCE [LARGE SCALE GENOMIC DNA]</scope>
    <source>
        <strain evidence="7 8">ALL</strain>
    </source>
</reference>
<feature type="transmembrane region" description="Helical" evidence="5">
    <location>
        <begin position="251"/>
        <end position="270"/>
    </location>
</feature>
<comment type="subcellular location">
    <subcellularLocation>
        <location evidence="1">Membrane</location>
        <topology evidence="1">Multi-pass membrane protein</topology>
    </subcellularLocation>
</comment>
<keyword evidence="3 5" id="KW-1133">Transmembrane helix</keyword>
<dbReference type="InterPro" id="IPR011547">
    <property type="entry name" value="SLC26A/SulP_dom"/>
</dbReference>
<accession>A0A4U5PBE7</accession>
<evidence type="ECO:0000313" key="7">
    <source>
        <dbReference type="EMBL" id="TKR93689.1"/>
    </source>
</evidence>
<feature type="transmembrane region" description="Helical" evidence="5">
    <location>
        <begin position="219"/>
        <end position="239"/>
    </location>
</feature>
<dbReference type="InterPro" id="IPR001902">
    <property type="entry name" value="SLC26A/SulP_fam"/>
</dbReference>
<dbReference type="GO" id="GO:0016020">
    <property type="term" value="C:membrane"/>
    <property type="evidence" value="ECO:0007669"/>
    <property type="project" value="UniProtKB-SubCell"/>
</dbReference>
<keyword evidence="2 5" id="KW-0812">Transmembrane</keyword>
<feature type="transmembrane region" description="Helical" evidence="5">
    <location>
        <begin position="337"/>
        <end position="357"/>
    </location>
</feature>
<dbReference type="PANTHER" id="PTHR11814">
    <property type="entry name" value="SULFATE TRANSPORTER"/>
    <property type="match status" value="1"/>
</dbReference>
<dbReference type="GO" id="GO:0055085">
    <property type="term" value="P:transmembrane transport"/>
    <property type="evidence" value="ECO:0007669"/>
    <property type="project" value="InterPro"/>
</dbReference>
<dbReference type="CDD" id="cd07042">
    <property type="entry name" value="STAS_SulP_like_sulfate_transporter"/>
    <property type="match status" value="1"/>
</dbReference>
<feature type="domain" description="STAS" evidence="6">
    <location>
        <begin position="448"/>
        <end position="558"/>
    </location>
</feature>
<evidence type="ECO:0000256" key="3">
    <source>
        <dbReference type="ARBA" id="ARBA00022989"/>
    </source>
</evidence>
<dbReference type="Proteomes" id="UP000298663">
    <property type="component" value="Unassembled WGS sequence"/>
</dbReference>
<dbReference type="OrthoDB" id="288203at2759"/>
<feature type="transmembrane region" description="Helical" evidence="5">
    <location>
        <begin position="95"/>
        <end position="122"/>
    </location>
</feature>
<dbReference type="PROSITE" id="PS50801">
    <property type="entry name" value="STAS"/>
    <property type="match status" value="1"/>
</dbReference>
<feature type="transmembrane region" description="Helical" evidence="5">
    <location>
        <begin position="290"/>
        <end position="316"/>
    </location>
</feature>
<feature type="transmembrane region" description="Helical" evidence="5">
    <location>
        <begin position="143"/>
        <end position="161"/>
    </location>
</feature>
<evidence type="ECO:0000259" key="6">
    <source>
        <dbReference type="PROSITE" id="PS50801"/>
    </source>
</evidence>
<reference evidence="7 8" key="2">
    <citation type="journal article" date="2019" name="G3 (Bethesda)">
        <title>Hybrid Assembly of the Genome of the Entomopathogenic Nematode Steinernema carpocapsae Identifies the X-Chromosome.</title>
        <authorList>
            <person name="Serra L."/>
            <person name="Macchietto M."/>
            <person name="Macias-Munoz A."/>
            <person name="McGill C.J."/>
            <person name="Rodriguez I.M."/>
            <person name="Rodriguez B."/>
            <person name="Murad R."/>
            <person name="Mortazavi A."/>
        </authorList>
    </citation>
    <scope>NUCLEOTIDE SEQUENCE [LARGE SCALE GENOMIC DNA]</scope>
    <source>
        <strain evidence="7 8">ALL</strain>
    </source>
</reference>
<evidence type="ECO:0000256" key="2">
    <source>
        <dbReference type="ARBA" id="ARBA00022692"/>
    </source>
</evidence>
<evidence type="ECO:0000313" key="8">
    <source>
        <dbReference type="Proteomes" id="UP000298663"/>
    </source>
</evidence>
<organism evidence="7 8">
    <name type="scientific">Steinernema carpocapsae</name>
    <name type="common">Entomopathogenic nematode</name>
    <dbReference type="NCBI Taxonomy" id="34508"/>
    <lineage>
        <taxon>Eukaryota</taxon>
        <taxon>Metazoa</taxon>
        <taxon>Ecdysozoa</taxon>
        <taxon>Nematoda</taxon>
        <taxon>Chromadorea</taxon>
        <taxon>Rhabditida</taxon>
        <taxon>Tylenchina</taxon>
        <taxon>Panagrolaimomorpha</taxon>
        <taxon>Strongyloidoidea</taxon>
        <taxon>Steinernematidae</taxon>
        <taxon>Steinernema</taxon>
    </lineage>
</organism>
<dbReference type="EMBL" id="AZBU02000002">
    <property type="protein sequence ID" value="TKR93689.1"/>
    <property type="molecule type" value="Genomic_DNA"/>
</dbReference>
<evidence type="ECO:0000256" key="4">
    <source>
        <dbReference type="ARBA" id="ARBA00023136"/>
    </source>
</evidence>
<evidence type="ECO:0000256" key="5">
    <source>
        <dbReference type="SAM" id="Phobius"/>
    </source>
</evidence>
<keyword evidence="4 5" id="KW-0472">Membrane</keyword>
<feature type="transmembrane region" description="Helical" evidence="5">
    <location>
        <begin position="377"/>
        <end position="394"/>
    </location>
</feature>